<dbReference type="EMBL" id="LKTM01000267">
    <property type="protein sequence ID" value="KQH77938.1"/>
    <property type="molecule type" value="Genomic_DNA"/>
</dbReference>
<evidence type="ECO:0000256" key="3">
    <source>
        <dbReference type="ARBA" id="ARBA00022729"/>
    </source>
</evidence>
<evidence type="ECO:0000256" key="4">
    <source>
        <dbReference type="ARBA" id="ARBA00023136"/>
    </source>
</evidence>
<dbReference type="Pfam" id="PF16708">
    <property type="entry name" value="LppA"/>
    <property type="match status" value="1"/>
</dbReference>
<evidence type="ECO:0000313" key="7">
    <source>
        <dbReference type="EMBL" id="KQH77938.1"/>
    </source>
</evidence>
<keyword evidence="3" id="KW-0732">Signal</keyword>
<comment type="caution">
    <text evidence="7">The sequence shown here is derived from an EMBL/GenBank/DDBJ whole genome shotgun (WGS) entry which is preliminary data.</text>
</comment>
<protein>
    <recommendedName>
        <fullName evidence="9">Lipoprotein LppV</fullName>
    </recommendedName>
</protein>
<dbReference type="Proteomes" id="UP000051677">
    <property type="component" value="Unassembled WGS sequence"/>
</dbReference>
<keyword evidence="6" id="KW-0449">Lipoprotein</keyword>
<keyword evidence="5" id="KW-0564">Palmitate</keyword>
<accession>A0A0Q2LQK5</accession>
<keyword evidence="4" id="KW-0472">Membrane</keyword>
<proteinExistence type="predicted"/>
<evidence type="ECO:0000256" key="6">
    <source>
        <dbReference type="ARBA" id="ARBA00023288"/>
    </source>
</evidence>
<dbReference type="AlphaFoldDB" id="A0A0Q2LQK5"/>
<comment type="subcellular location">
    <subcellularLocation>
        <location evidence="1">Cell membrane</location>
        <topology evidence="1">Lipid-anchor</topology>
    </subcellularLocation>
</comment>
<dbReference type="InterPro" id="IPR032018">
    <property type="entry name" value="LppA/LppB/LprP"/>
</dbReference>
<evidence type="ECO:0000256" key="2">
    <source>
        <dbReference type="ARBA" id="ARBA00022475"/>
    </source>
</evidence>
<evidence type="ECO:0000313" key="8">
    <source>
        <dbReference type="Proteomes" id="UP000051677"/>
    </source>
</evidence>
<dbReference type="Gene3D" id="3.30.2030.20">
    <property type="match status" value="1"/>
</dbReference>
<sequence>MDRPYEPTPPAEATQALQQLKALPSLEDTTAQVQAAMDEITAAASRLIPEMKWETLHEGTTGNCERPYEHTDGQRYFLPDRVAENVAVSEQAWTAIVQAAKESAAKIGATDVQVMRNQAGDHDVWFSGPTGVFIKIGYAGNLGVAGYTGCRLPRDKKTG</sequence>
<dbReference type="OrthoDB" id="4728153at2"/>
<reference evidence="7 8" key="1">
    <citation type="submission" date="2015-10" db="EMBL/GenBank/DDBJ databases">
        <title>Mycobacterium gordonae draft genome assembly.</title>
        <authorList>
            <person name="Ustinova V."/>
            <person name="Smirnova T."/>
            <person name="Blagodatskikh K."/>
            <person name="Varlamov D."/>
            <person name="Larionova E."/>
            <person name="Chernousova L."/>
        </authorList>
    </citation>
    <scope>NUCLEOTIDE SEQUENCE [LARGE SCALE GENOMIC DNA]</scope>
    <source>
        <strain evidence="7 8">CTRI 14-8773</strain>
    </source>
</reference>
<evidence type="ECO:0008006" key="9">
    <source>
        <dbReference type="Google" id="ProtNLM"/>
    </source>
</evidence>
<dbReference type="RefSeq" id="WP_055579164.1">
    <property type="nucleotide sequence ID" value="NZ_LKTM01000267.1"/>
</dbReference>
<evidence type="ECO:0000256" key="1">
    <source>
        <dbReference type="ARBA" id="ARBA00004193"/>
    </source>
</evidence>
<name>A0A0Q2LQK5_MYCGO</name>
<organism evidence="7 8">
    <name type="scientific">Mycobacterium gordonae</name>
    <dbReference type="NCBI Taxonomy" id="1778"/>
    <lineage>
        <taxon>Bacteria</taxon>
        <taxon>Bacillati</taxon>
        <taxon>Actinomycetota</taxon>
        <taxon>Actinomycetes</taxon>
        <taxon>Mycobacteriales</taxon>
        <taxon>Mycobacteriaceae</taxon>
        <taxon>Mycobacterium</taxon>
    </lineage>
</organism>
<keyword evidence="2" id="KW-1003">Cell membrane</keyword>
<dbReference type="GO" id="GO:0005886">
    <property type="term" value="C:plasma membrane"/>
    <property type="evidence" value="ECO:0007669"/>
    <property type="project" value="UniProtKB-SubCell"/>
</dbReference>
<evidence type="ECO:0000256" key="5">
    <source>
        <dbReference type="ARBA" id="ARBA00023139"/>
    </source>
</evidence>
<gene>
    <name evidence="7" type="ORF">AO501_00760</name>
</gene>